<dbReference type="Gene3D" id="3.40.50.1380">
    <property type="entry name" value="Methylglyoxal synthase-like domain"/>
    <property type="match status" value="1"/>
</dbReference>
<feature type="binding site" evidence="2">
    <location>
        <position position="92"/>
    </location>
    <ligand>
        <name>substrate</name>
    </ligand>
</feature>
<dbReference type="Proteomes" id="UP000313645">
    <property type="component" value="Unassembled WGS sequence"/>
</dbReference>
<dbReference type="NCBIfam" id="TIGR00160">
    <property type="entry name" value="MGSA"/>
    <property type="match status" value="1"/>
</dbReference>
<comment type="catalytic activity">
    <reaction evidence="2">
        <text>dihydroxyacetone phosphate = methylglyoxal + phosphate</text>
        <dbReference type="Rhea" id="RHEA:17937"/>
        <dbReference type="ChEBI" id="CHEBI:17158"/>
        <dbReference type="ChEBI" id="CHEBI:43474"/>
        <dbReference type="ChEBI" id="CHEBI:57642"/>
        <dbReference type="EC" id="4.2.3.3"/>
    </reaction>
</comment>
<dbReference type="CDD" id="cd01422">
    <property type="entry name" value="MGS"/>
    <property type="match status" value="1"/>
</dbReference>
<feature type="active site" description="Proton donor/acceptor" evidence="2">
    <location>
        <position position="65"/>
    </location>
</feature>
<evidence type="ECO:0000313" key="4">
    <source>
        <dbReference type="EMBL" id="TBW48627.1"/>
    </source>
</evidence>
<evidence type="ECO:0000256" key="2">
    <source>
        <dbReference type="HAMAP-Rule" id="MF_00549"/>
    </source>
</evidence>
<dbReference type="PROSITE" id="PS01335">
    <property type="entry name" value="METHYLGLYOXAL_SYNTH"/>
    <property type="match status" value="1"/>
</dbReference>
<feature type="domain" description="MGS-like" evidence="3">
    <location>
        <begin position="1"/>
        <end position="149"/>
    </location>
</feature>
<evidence type="ECO:0000313" key="5">
    <source>
        <dbReference type="Proteomes" id="UP000313645"/>
    </source>
</evidence>
<proteinExistence type="inferred from homology"/>
<dbReference type="InterPro" id="IPR004363">
    <property type="entry name" value="Methylgl_synth"/>
</dbReference>
<dbReference type="InterPro" id="IPR011607">
    <property type="entry name" value="MGS-like_dom"/>
</dbReference>
<dbReference type="InterPro" id="IPR036914">
    <property type="entry name" value="MGS-like_dom_sf"/>
</dbReference>
<reference evidence="4 5" key="1">
    <citation type="submission" date="2019-02" db="EMBL/GenBank/DDBJ databases">
        <title>Marinobacter halodurans sp. nov., a marine bacterium isolated from sea tidal flat.</title>
        <authorList>
            <person name="Yoo Y."/>
            <person name="Lee D.W."/>
            <person name="Kim B.S."/>
            <person name="Kim J.-J."/>
        </authorList>
    </citation>
    <scope>NUCLEOTIDE SEQUENCE [LARGE SCALE GENOMIC DNA]</scope>
    <source>
        <strain evidence="4 5">YJ-S3-2</strain>
    </source>
</reference>
<dbReference type="PANTHER" id="PTHR30492:SF0">
    <property type="entry name" value="METHYLGLYOXAL SYNTHASE"/>
    <property type="match status" value="1"/>
</dbReference>
<protein>
    <recommendedName>
        <fullName evidence="2">Methylglyoxal synthase</fullName>
        <shortName evidence="2">MGS</shortName>
        <ecNumber evidence="2">4.2.3.3</ecNumber>
    </recommendedName>
</protein>
<dbReference type="SMART" id="SM00851">
    <property type="entry name" value="MGS"/>
    <property type="match status" value="1"/>
</dbReference>
<sequence length="149" mass="16731">MSERIRRVALVAHDNKKVDLIDWADRNRDVLADCELLTTGTTGRLVSERTGLEVERFQSGPLGGDQQIGARIAEGQVDLLIFFWDPLEPMSHDPDIKALLRIATLWNIPIACNESSADFIVSSPCFRQYTRRKPDFSAYRSRPVAGTDA</sequence>
<feature type="binding site" evidence="2">
    <location>
        <begin position="59"/>
        <end position="60"/>
    </location>
    <ligand>
        <name>substrate</name>
    </ligand>
</feature>
<organism evidence="4 5">
    <name type="scientific">Marinobacter halodurans</name>
    <dbReference type="NCBI Taxonomy" id="2528979"/>
    <lineage>
        <taxon>Bacteria</taxon>
        <taxon>Pseudomonadati</taxon>
        <taxon>Pseudomonadota</taxon>
        <taxon>Gammaproteobacteria</taxon>
        <taxon>Pseudomonadales</taxon>
        <taxon>Marinobacteraceae</taxon>
        <taxon>Marinobacter</taxon>
    </lineage>
</organism>
<dbReference type="PANTHER" id="PTHR30492">
    <property type="entry name" value="METHYLGLYOXAL SYNTHASE"/>
    <property type="match status" value="1"/>
</dbReference>
<accession>A0ABY1ZGM3</accession>
<dbReference type="InterPro" id="IPR018148">
    <property type="entry name" value="Methylglyoxal_synth_AS"/>
</dbReference>
<keyword evidence="5" id="KW-1185">Reference proteome</keyword>
<comment type="function">
    <text evidence="2">Catalyzes the formation of methylglyoxal from dihydroxyacetone phosphate.</text>
</comment>
<dbReference type="EC" id="4.2.3.3" evidence="2"/>
<dbReference type="RefSeq" id="WP_131483865.1">
    <property type="nucleotide sequence ID" value="NZ_SJDL01000047.1"/>
</dbReference>
<dbReference type="GO" id="GO:0008929">
    <property type="term" value="F:methylglyoxal synthase activity"/>
    <property type="evidence" value="ECO:0007669"/>
    <property type="project" value="UniProtKB-EC"/>
</dbReference>
<dbReference type="PIRSF" id="PIRSF006614">
    <property type="entry name" value="Methylglyox_syn"/>
    <property type="match status" value="1"/>
</dbReference>
<keyword evidence="2 4" id="KW-0456">Lyase</keyword>
<gene>
    <name evidence="2" type="primary">mgsA</name>
    <name evidence="4" type="ORF">EZI54_21060</name>
</gene>
<feature type="binding site" evidence="2">
    <location>
        <begin position="39"/>
        <end position="42"/>
    </location>
    <ligand>
        <name>substrate</name>
    </ligand>
</feature>
<comment type="caution">
    <text evidence="4">The sequence shown here is derived from an EMBL/GenBank/DDBJ whole genome shotgun (WGS) entry which is preliminary data.</text>
</comment>
<feature type="binding site" evidence="2">
    <location>
        <position position="13"/>
    </location>
    <ligand>
        <name>substrate</name>
    </ligand>
</feature>
<dbReference type="HAMAP" id="MF_00549">
    <property type="entry name" value="Methylglyoxal_synth"/>
    <property type="match status" value="1"/>
</dbReference>
<dbReference type="Pfam" id="PF02142">
    <property type="entry name" value="MGS"/>
    <property type="match status" value="1"/>
</dbReference>
<dbReference type="EMBL" id="SJDL01000047">
    <property type="protein sequence ID" value="TBW48627.1"/>
    <property type="molecule type" value="Genomic_DNA"/>
</dbReference>
<dbReference type="NCBIfam" id="NF003559">
    <property type="entry name" value="PRK05234.1"/>
    <property type="match status" value="1"/>
</dbReference>
<dbReference type="PROSITE" id="PS51855">
    <property type="entry name" value="MGS"/>
    <property type="match status" value="1"/>
</dbReference>
<feature type="binding site" evidence="2">
    <location>
        <position position="17"/>
    </location>
    <ligand>
        <name>substrate</name>
    </ligand>
</feature>
<name>A0ABY1ZGM3_9GAMM</name>
<comment type="similarity">
    <text evidence="1 2">Belongs to the methylglyoxal synthase family.</text>
</comment>
<evidence type="ECO:0000256" key="1">
    <source>
        <dbReference type="ARBA" id="ARBA00006287"/>
    </source>
</evidence>
<dbReference type="SUPFAM" id="SSF52335">
    <property type="entry name" value="Methylglyoxal synthase-like"/>
    <property type="match status" value="1"/>
</dbReference>
<evidence type="ECO:0000259" key="3">
    <source>
        <dbReference type="PROSITE" id="PS51855"/>
    </source>
</evidence>